<keyword evidence="5" id="KW-1185">Reference proteome</keyword>
<evidence type="ECO:0000313" key="4">
    <source>
        <dbReference type="Proteomes" id="UP000057181"/>
    </source>
</evidence>
<dbReference type="AlphaFoldDB" id="A0A0U2WQ11"/>
<sequence length="261" mass="26658">MSFGTMVRYEFLRVVLSPLHRAAALTAVVVSVLGCLSYLVLLRQLTPGDGGTAVEAVQLALGKGSVLHLYAALHGALAVGAELGSGRAAQLLVADGRRGRWLAAKALVAAACVLPLQVVTAAVCVPLIPVLAGAETAGPPGLVLTVVLGGAANALLWIAYGTGLGVLLRGSPWTVPAVLALPFVLGQLFRALGASTRAPEWLSSVDPFRGAELLRAPLAVDAPLVLAPGDGADATVVYFTVFALGAAMMGARSFRIRDVNP</sequence>
<protein>
    <recommendedName>
        <fullName evidence="6">ABC transporter permease</fullName>
    </recommendedName>
</protein>
<dbReference type="KEGG" id="kfv:AS188_01430"/>
<proteinExistence type="predicted"/>
<feature type="transmembrane region" description="Helical" evidence="1">
    <location>
        <begin position="20"/>
        <end position="41"/>
    </location>
</feature>
<feature type="transmembrane region" description="Helical" evidence="1">
    <location>
        <begin position="106"/>
        <end position="129"/>
    </location>
</feature>
<keyword evidence="1" id="KW-0472">Membrane</keyword>
<name>A0A0U2WQ11_9MICC</name>
<accession>A0A0U2WQ11</accession>
<evidence type="ECO:0000313" key="3">
    <source>
        <dbReference type="EMBL" id="GEO91673.1"/>
    </source>
</evidence>
<organism evidence="2 4">
    <name type="scientific">Kocuria flava</name>
    <dbReference type="NCBI Taxonomy" id="446860"/>
    <lineage>
        <taxon>Bacteria</taxon>
        <taxon>Bacillati</taxon>
        <taxon>Actinomycetota</taxon>
        <taxon>Actinomycetes</taxon>
        <taxon>Micrococcales</taxon>
        <taxon>Micrococcaceae</taxon>
        <taxon>Kocuria</taxon>
    </lineage>
</organism>
<dbReference type="RefSeq" id="WP_058857342.1">
    <property type="nucleotide sequence ID" value="NZ_BJZR01000017.1"/>
</dbReference>
<keyword evidence="1" id="KW-0812">Transmembrane</keyword>
<dbReference type="Proteomes" id="UP000057181">
    <property type="component" value="Chromosome"/>
</dbReference>
<evidence type="ECO:0008006" key="6">
    <source>
        <dbReference type="Google" id="ProtNLM"/>
    </source>
</evidence>
<evidence type="ECO:0000256" key="1">
    <source>
        <dbReference type="SAM" id="Phobius"/>
    </source>
</evidence>
<gene>
    <name evidence="2" type="ORF">AS188_01430</name>
    <name evidence="3" type="ORF">KFL01_09790</name>
</gene>
<dbReference type="STRING" id="446860.AS188_01430"/>
<dbReference type="EMBL" id="BJZR01000017">
    <property type="protein sequence ID" value="GEO91673.1"/>
    <property type="molecule type" value="Genomic_DNA"/>
</dbReference>
<feature type="transmembrane region" description="Helical" evidence="1">
    <location>
        <begin position="236"/>
        <end position="254"/>
    </location>
</feature>
<dbReference type="EMBL" id="CP013254">
    <property type="protein sequence ID" value="ALU38628.1"/>
    <property type="molecule type" value="Genomic_DNA"/>
</dbReference>
<reference evidence="2 4" key="1">
    <citation type="submission" date="2015-11" db="EMBL/GenBank/DDBJ databases">
        <title>Complete Genome Sequence of Kocuria flava strain HO-9041.</title>
        <authorList>
            <person name="Zhou M."/>
            <person name="Dai J."/>
        </authorList>
    </citation>
    <scope>NUCLEOTIDE SEQUENCE [LARGE SCALE GENOMIC DNA]</scope>
    <source>
        <strain evidence="2 4">HO-9041</strain>
    </source>
</reference>
<dbReference type="Proteomes" id="UP000321155">
    <property type="component" value="Unassembled WGS sequence"/>
</dbReference>
<feature type="transmembrane region" description="Helical" evidence="1">
    <location>
        <begin position="173"/>
        <end position="192"/>
    </location>
</feature>
<evidence type="ECO:0000313" key="2">
    <source>
        <dbReference type="EMBL" id="ALU38628.1"/>
    </source>
</evidence>
<keyword evidence="1" id="KW-1133">Transmembrane helix</keyword>
<evidence type="ECO:0000313" key="5">
    <source>
        <dbReference type="Proteomes" id="UP000321155"/>
    </source>
</evidence>
<feature type="transmembrane region" description="Helical" evidence="1">
    <location>
        <begin position="141"/>
        <end position="161"/>
    </location>
</feature>
<reference evidence="3 5" key="2">
    <citation type="submission" date="2019-07" db="EMBL/GenBank/DDBJ databases">
        <title>Whole genome shotgun sequence of Kocuria flava NBRC 107626.</title>
        <authorList>
            <person name="Hosoyama A."/>
            <person name="Uohara A."/>
            <person name="Ohji S."/>
            <person name="Ichikawa N."/>
        </authorList>
    </citation>
    <scope>NUCLEOTIDE SEQUENCE [LARGE SCALE GENOMIC DNA]</scope>
    <source>
        <strain evidence="3 5">NBRC 107626</strain>
    </source>
</reference>